<dbReference type="Proteomes" id="UP000238274">
    <property type="component" value="Unassembled WGS sequence"/>
</dbReference>
<evidence type="ECO:0000313" key="10">
    <source>
        <dbReference type="Proteomes" id="UP000238274"/>
    </source>
</evidence>
<evidence type="ECO:0000256" key="5">
    <source>
        <dbReference type="PROSITE-ProRule" id="PRU01193"/>
    </source>
</evidence>
<proteinExistence type="predicted"/>
<keyword evidence="2 5" id="KW-0812">Transmembrane</keyword>
<evidence type="ECO:0000256" key="3">
    <source>
        <dbReference type="ARBA" id="ARBA00022989"/>
    </source>
</evidence>
<evidence type="ECO:0000256" key="7">
    <source>
        <dbReference type="SAM" id="Phobius"/>
    </source>
</evidence>
<comment type="caution">
    <text evidence="9">The sequence shown here is derived from an EMBL/GenBank/DDBJ whole genome shotgun (WGS) entry which is preliminary data.</text>
</comment>
<keyword evidence="4 5" id="KW-0472">Membrane</keyword>
<evidence type="ECO:0000256" key="2">
    <source>
        <dbReference type="ARBA" id="ARBA00022692"/>
    </source>
</evidence>
<dbReference type="PROSITE" id="PS51846">
    <property type="entry name" value="CNNM"/>
    <property type="match status" value="1"/>
</dbReference>
<dbReference type="InterPro" id="IPR002550">
    <property type="entry name" value="CNNM"/>
</dbReference>
<dbReference type="InterPro" id="IPR045095">
    <property type="entry name" value="ACDP"/>
</dbReference>
<feature type="region of interest" description="Disordered" evidence="6">
    <location>
        <begin position="586"/>
        <end position="605"/>
    </location>
</feature>
<dbReference type="SUPFAM" id="SSF54631">
    <property type="entry name" value="CBS-domain pair"/>
    <property type="match status" value="1"/>
</dbReference>
<dbReference type="InterPro" id="IPR046342">
    <property type="entry name" value="CBS_dom_sf"/>
</dbReference>
<feature type="transmembrane region" description="Helical" evidence="7">
    <location>
        <begin position="132"/>
        <end position="158"/>
    </location>
</feature>
<feature type="transmembrane region" description="Helical" evidence="7">
    <location>
        <begin position="243"/>
        <end position="263"/>
    </location>
</feature>
<comment type="subcellular location">
    <subcellularLocation>
        <location evidence="1">Membrane</location>
        <topology evidence="1">Multi-pass membrane protein</topology>
    </subcellularLocation>
</comment>
<accession>A0A2S4US56</accession>
<dbReference type="InterPro" id="IPR044751">
    <property type="entry name" value="Ion_transp-like_CBS"/>
</dbReference>
<sequence length="773" mass="83556">MNVVVKRPHLSVSPAFITIPPENLVALGMQPVLTQRESSPMSEAHDESTDEPPIGDHAIINRNHENKNYTTPQSVAFKLLAISLFFLSDLTFGGSASTIGRQPGPGELPLLERRKSIPHNVTHDLNKNSGTVISIVLIPVLVIASGLFAGLTIGYMSLDSTQLAVLAKSGTPAQRLLAQKVAPLRAKGHMLLITLLIANMIANETLPIVTEKALGGGIQAIIISTVLVIVFSEIIPQTVCATYALKIGAFCAKPVQILIYFFYPIVWPISRLLTKLIGEHAGVIYRPAELKELVNLHARNSDHGGDLAEDVVTIIGSAIDLQERVVEASMTPLDHCFMLNIDTQLNYKTMSAILTSGHSRIPVYENVTTPAGSSRRIVGALLTKQLILIDPEDGVLLREFPLNPLPHVASDMPLLNIMNSFQEGRSHLAVVCPPANSLANVELNEPKVERAGDTCETTKRRWWWPILKRKQQPTTSMTSRKDSAEPFTPMSAVQPSKSLLTDQPIGIISLEDVLEALLGEPIYDETDLDEHGHMAVPPYVPPEAAFALRKDPCYPSPSPSYDAQATSYHAAGYANQAEITLADSQCSSTGSKGAPSHQSFEFETAKAQPRSIPFDLGISNGSATARTSHHPGASRIASLYSRAPQSIFPDKAADAEVIDVHVTDREFDIHRGTTSSSRKSSLGHRRSSSVVHPSPYQILHEAINSSLELTGSNSNLKTEKSEDGNGDSPSKAIKPEDSHIGGAYEAPSPSSAAPTRNGVHQENHSTQQGSRET</sequence>
<dbReference type="GO" id="GO:0016020">
    <property type="term" value="C:membrane"/>
    <property type="evidence" value="ECO:0007669"/>
    <property type="project" value="UniProtKB-SubCell"/>
</dbReference>
<dbReference type="GO" id="GO:0010960">
    <property type="term" value="P:magnesium ion homeostasis"/>
    <property type="evidence" value="ECO:0007669"/>
    <property type="project" value="InterPro"/>
</dbReference>
<dbReference type="EMBL" id="PKSM01000259">
    <property type="protein sequence ID" value="POW00061.1"/>
    <property type="molecule type" value="Genomic_DNA"/>
</dbReference>
<evidence type="ECO:0000256" key="1">
    <source>
        <dbReference type="ARBA" id="ARBA00004141"/>
    </source>
</evidence>
<dbReference type="OrthoDB" id="5353557at2759"/>
<feature type="region of interest" description="Disordered" evidence="6">
    <location>
        <begin position="671"/>
        <end position="695"/>
    </location>
</feature>
<protein>
    <recommendedName>
        <fullName evidence="8">CNNM transmembrane domain-containing protein</fullName>
    </recommendedName>
</protein>
<dbReference type="AlphaFoldDB" id="A0A2S4US56"/>
<gene>
    <name evidence="9" type="ORF">PSHT_13245</name>
</gene>
<reference evidence="9 10" key="1">
    <citation type="submission" date="2017-12" db="EMBL/GenBank/DDBJ databases">
        <title>Gene loss provides genomic basis for host adaptation in cereal stripe rust fungi.</title>
        <authorList>
            <person name="Xia C."/>
        </authorList>
    </citation>
    <scope>NUCLEOTIDE SEQUENCE [LARGE SCALE GENOMIC DNA]</scope>
    <source>
        <strain evidence="9 10">93TX-2</strain>
    </source>
</reference>
<reference evidence="10" key="2">
    <citation type="journal article" date="2018" name="BMC Genomics">
        <title>Genomic insights into host adaptation between the wheat stripe rust pathogen (Puccinia striiformis f. sp. tritici) and the barley stripe rust pathogen (Puccinia striiformis f. sp. hordei).</title>
        <authorList>
            <person name="Xia C."/>
            <person name="Wang M."/>
            <person name="Yin C."/>
            <person name="Cornejo O.E."/>
            <person name="Hulbert S.H."/>
            <person name="Chen X."/>
        </authorList>
    </citation>
    <scope>NUCLEOTIDE SEQUENCE [LARGE SCALE GENOMIC DNA]</scope>
    <source>
        <strain evidence="10">93TX-2</strain>
    </source>
</reference>
<feature type="compositionally biased region" description="Polar residues" evidence="6">
    <location>
        <begin position="758"/>
        <end position="773"/>
    </location>
</feature>
<feature type="domain" description="CNNM transmembrane" evidence="8">
    <location>
        <begin position="127"/>
        <end position="311"/>
    </location>
</feature>
<dbReference type="PANTHER" id="PTHR12064:SF90">
    <property type="entry name" value="CNNM TRANSMEMBRANE DOMAIN-CONTAINING PROTEIN"/>
    <property type="match status" value="1"/>
</dbReference>
<feature type="transmembrane region" description="Helical" evidence="7">
    <location>
        <begin position="214"/>
        <end position="231"/>
    </location>
</feature>
<evidence type="ECO:0000256" key="6">
    <source>
        <dbReference type="SAM" id="MobiDB-lite"/>
    </source>
</evidence>
<dbReference type="GO" id="GO:0005737">
    <property type="term" value="C:cytoplasm"/>
    <property type="evidence" value="ECO:0007669"/>
    <property type="project" value="TreeGrafter"/>
</dbReference>
<dbReference type="PANTHER" id="PTHR12064">
    <property type="entry name" value="METAL TRANSPORTER CNNM"/>
    <property type="match status" value="1"/>
</dbReference>
<name>A0A2S4US56_9BASI</name>
<dbReference type="GO" id="GO:0030026">
    <property type="term" value="P:intracellular manganese ion homeostasis"/>
    <property type="evidence" value="ECO:0007669"/>
    <property type="project" value="TreeGrafter"/>
</dbReference>
<feature type="region of interest" description="Disordered" evidence="6">
    <location>
        <begin position="710"/>
        <end position="773"/>
    </location>
</feature>
<dbReference type="Pfam" id="PF01595">
    <property type="entry name" value="CNNM"/>
    <property type="match status" value="1"/>
</dbReference>
<reference evidence="10" key="3">
    <citation type="journal article" date="2018" name="Mol. Plant Microbe Interact.">
        <title>Genome sequence resources for the wheat stripe rust pathogen (Puccinia striiformis f. sp. tritici) and the barley stripe rust pathogen (Puccinia striiformis f. sp. hordei).</title>
        <authorList>
            <person name="Xia C."/>
            <person name="Wang M."/>
            <person name="Yin C."/>
            <person name="Cornejo O.E."/>
            <person name="Hulbert S.H."/>
            <person name="Chen X."/>
        </authorList>
    </citation>
    <scope>NUCLEOTIDE SEQUENCE [LARGE SCALE GENOMIC DNA]</scope>
    <source>
        <strain evidence="10">93TX-2</strain>
    </source>
</reference>
<evidence type="ECO:0000259" key="8">
    <source>
        <dbReference type="PROSITE" id="PS51846"/>
    </source>
</evidence>
<evidence type="ECO:0000313" key="9">
    <source>
        <dbReference type="EMBL" id="POW00061.1"/>
    </source>
</evidence>
<dbReference type="FunFam" id="3.10.580.10:FF:000053">
    <property type="entry name" value="Unplaced genomic scaffold supercont1.12, whole genome shotgun sequence"/>
    <property type="match status" value="1"/>
</dbReference>
<organism evidence="9 10">
    <name type="scientific">Puccinia striiformis</name>
    <dbReference type="NCBI Taxonomy" id="27350"/>
    <lineage>
        <taxon>Eukaryota</taxon>
        <taxon>Fungi</taxon>
        <taxon>Dikarya</taxon>
        <taxon>Basidiomycota</taxon>
        <taxon>Pucciniomycotina</taxon>
        <taxon>Pucciniomycetes</taxon>
        <taxon>Pucciniales</taxon>
        <taxon>Pucciniaceae</taxon>
        <taxon>Puccinia</taxon>
    </lineage>
</organism>
<evidence type="ECO:0000256" key="4">
    <source>
        <dbReference type="ARBA" id="ARBA00023136"/>
    </source>
</evidence>
<feature type="compositionally biased region" description="Polar residues" evidence="6">
    <location>
        <begin position="586"/>
        <end position="601"/>
    </location>
</feature>
<keyword evidence="3 5" id="KW-1133">Transmembrane helix</keyword>
<dbReference type="Gene3D" id="3.10.580.10">
    <property type="entry name" value="CBS-domain"/>
    <property type="match status" value="1"/>
</dbReference>
<dbReference type="VEuPathDB" id="FungiDB:PSHT_13245"/>
<keyword evidence="10" id="KW-1185">Reference proteome</keyword>
<dbReference type="VEuPathDB" id="FungiDB:PSTT_14007"/>
<dbReference type="CDD" id="cd04590">
    <property type="entry name" value="CBS_pair_CorC_HlyC_assoc"/>
    <property type="match status" value="1"/>
</dbReference>